<reference evidence="3 4" key="2">
    <citation type="journal article" date="2013" name="Nature">
        <title>The zebrafish reference genome sequence and its relationship to the human genome.</title>
        <authorList>
            <consortium name="Genome Reference Consortium Zebrafish"/>
            <person name="Howe K."/>
            <person name="Clark M.D."/>
            <person name="Torroja C.F."/>
            <person name="Torrance J."/>
            <person name="Berthelot C."/>
            <person name="Muffato M."/>
            <person name="Collins J.E."/>
            <person name="Humphray S."/>
            <person name="McLaren K."/>
            <person name="Matthews L."/>
            <person name="McLaren S."/>
            <person name="Sealy I."/>
            <person name="Caccamo M."/>
            <person name="Churcher C."/>
            <person name="Scott C."/>
            <person name="Barrett J.C."/>
            <person name="Koch R."/>
            <person name="Rauch G.J."/>
            <person name="White S."/>
            <person name="Chow W."/>
            <person name="Kilian B."/>
            <person name="Quintais L.T."/>
            <person name="Guerra-Assuncao J.A."/>
            <person name="Zhou Y."/>
            <person name="Gu Y."/>
            <person name="Yen J."/>
            <person name="Vogel J.H."/>
            <person name="Eyre T."/>
            <person name="Redmond S."/>
            <person name="Banerjee R."/>
            <person name="Chi J."/>
            <person name="Fu B."/>
            <person name="Langley E."/>
            <person name="Maguire S.F."/>
            <person name="Laird G.K."/>
            <person name="Lloyd D."/>
            <person name="Kenyon E."/>
            <person name="Donaldson S."/>
            <person name="Sehra H."/>
            <person name="Almeida-King J."/>
            <person name="Loveland J."/>
            <person name="Trevanion S."/>
            <person name="Jones M."/>
            <person name="Quail M."/>
            <person name="Willey D."/>
            <person name="Hunt A."/>
            <person name="Burton J."/>
            <person name="Sims S."/>
            <person name="McLay K."/>
            <person name="Plumb B."/>
            <person name="Davis J."/>
            <person name="Clee C."/>
            <person name="Oliver K."/>
            <person name="Clark R."/>
            <person name="Riddle C."/>
            <person name="Elliot D."/>
            <person name="Eliott D."/>
            <person name="Threadgold G."/>
            <person name="Harden G."/>
            <person name="Ware D."/>
            <person name="Begum S."/>
            <person name="Mortimore B."/>
            <person name="Mortimer B."/>
            <person name="Kerry G."/>
            <person name="Heath P."/>
            <person name="Phillimore B."/>
            <person name="Tracey A."/>
            <person name="Corby N."/>
            <person name="Dunn M."/>
            <person name="Johnson C."/>
            <person name="Wood J."/>
            <person name="Clark S."/>
            <person name="Pelan S."/>
            <person name="Griffiths G."/>
            <person name="Smith M."/>
            <person name="Glithero R."/>
            <person name="Howden P."/>
            <person name="Barker N."/>
            <person name="Lloyd C."/>
            <person name="Stevens C."/>
            <person name="Harley J."/>
            <person name="Holt K."/>
            <person name="Panagiotidis G."/>
            <person name="Lovell J."/>
            <person name="Beasley H."/>
            <person name="Henderson C."/>
            <person name="Gordon D."/>
            <person name="Auger K."/>
            <person name="Wright D."/>
            <person name="Collins J."/>
            <person name="Raisen C."/>
            <person name="Dyer L."/>
            <person name="Leung K."/>
            <person name="Robertson L."/>
            <person name="Ambridge K."/>
            <person name="Leongamornlert D."/>
            <person name="McGuire S."/>
            <person name="Gilderthorp R."/>
            <person name="Griffiths C."/>
            <person name="Manthravadi D."/>
            <person name="Nichol S."/>
            <person name="Barker G."/>
            <person name="Whitehead S."/>
            <person name="Kay M."/>
            <person name="Brown J."/>
            <person name="Murnane C."/>
            <person name="Gray E."/>
            <person name="Humphries M."/>
            <person name="Sycamore N."/>
            <person name="Barker D."/>
            <person name="Saunders D."/>
            <person name="Wallis J."/>
            <person name="Babbage A."/>
            <person name="Hammond S."/>
            <person name="Mashreghi-Mohammadi M."/>
            <person name="Barr L."/>
            <person name="Martin S."/>
            <person name="Wray P."/>
            <person name="Ellington A."/>
            <person name="Matthews N."/>
            <person name="Ellwood M."/>
            <person name="Woodmansey R."/>
            <person name="Clark G."/>
            <person name="Cooper J."/>
            <person name="Cooper J."/>
            <person name="Tromans A."/>
            <person name="Grafham D."/>
            <person name="Skuce C."/>
            <person name="Pandian R."/>
            <person name="Andrews R."/>
            <person name="Harrison E."/>
            <person name="Kimberley A."/>
            <person name="Garnett J."/>
            <person name="Fosker N."/>
            <person name="Hall R."/>
            <person name="Garner P."/>
            <person name="Kelly D."/>
            <person name="Bird C."/>
            <person name="Palmer S."/>
            <person name="Gehring I."/>
            <person name="Berger A."/>
            <person name="Dooley C.M."/>
            <person name="Ersan-Urun Z."/>
            <person name="Eser C."/>
            <person name="Geiger H."/>
            <person name="Geisler M."/>
            <person name="Karotki L."/>
            <person name="Kirn A."/>
            <person name="Konantz J."/>
            <person name="Konantz M."/>
            <person name="Oberlander M."/>
            <person name="Rudolph-Geiger S."/>
            <person name="Teucke M."/>
            <person name="Lanz C."/>
            <person name="Raddatz G."/>
            <person name="Osoegawa K."/>
            <person name="Zhu B."/>
            <person name="Rapp A."/>
            <person name="Widaa S."/>
            <person name="Langford C."/>
            <person name="Yang F."/>
            <person name="Schuster S.C."/>
            <person name="Carter N.P."/>
            <person name="Harrow J."/>
            <person name="Ning Z."/>
            <person name="Herrero J."/>
            <person name="Searle S.M."/>
            <person name="Enright A."/>
            <person name="Geisler R."/>
            <person name="Plasterk R.H."/>
            <person name="Lee C."/>
            <person name="Westerfield M."/>
            <person name="de Jong P.J."/>
            <person name="Zon L.I."/>
            <person name="Postlethwait J.H."/>
            <person name="Nusslein-Volhard C."/>
            <person name="Hubbard T.J."/>
            <person name="Roest Crollius H."/>
            <person name="Rogers J."/>
            <person name="Stemple D.L."/>
        </authorList>
    </citation>
    <scope>NUCLEOTIDE SEQUENCE [LARGE SCALE GENOMIC DNA]</scope>
    <source>
        <strain evidence="3 4">Tuebingen</strain>
    </source>
</reference>
<evidence type="ECO:0000313" key="4">
    <source>
        <dbReference type="Proteomes" id="UP000000437"/>
    </source>
</evidence>
<dbReference type="InterPro" id="IPR039598">
    <property type="entry name" value="HMGXB3"/>
</dbReference>
<accession>E9QE82</accession>
<dbReference type="PANTHER" id="PTHR17609:SF2">
    <property type="entry name" value="HMG DOMAIN-CONTAINING PROTEIN 3"/>
    <property type="match status" value="1"/>
</dbReference>
<dbReference type="Proteomes" id="UP000000437">
    <property type="component" value="Chromosome 23"/>
</dbReference>
<gene>
    <name evidence="3 5 6" type="primary">si:ch211-10d23.5</name>
</gene>
<dbReference type="GlyGen" id="E9QE82">
    <property type="glycosylation" value="1 site"/>
</dbReference>
<dbReference type="SUPFAM" id="SSF57667">
    <property type="entry name" value="beta-beta-alpha zinc fingers"/>
    <property type="match status" value="1"/>
</dbReference>
<dbReference type="PROSITE" id="PS00028">
    <property type="entry name" value="ZINC_FINGER_C2H2_1"/>
    <property type="match status" value="2"/>
</dbReference>
<feature type="domain" description="C2H2-type" evidence="2">
    <location>
        <begin position="138"/>
        <end position="166"/>
    </location>
</feature>
<dbReference type="PhylomeDB" id="E9QE82"/>
<dbReference type="InterPro" id="IPR013087">
    <property type="entry name" value="Znf_C2H2_type"/>
</dbReference>
<dbReference type="AlphaFoldDB" id="E9QE82"/>
<dbReference type="InterPro" id="IPR036236">
    <property type="entry name" value="Znf_C2H2_sf"/>
</dbReference>
<proteinExistence type="predicted"/>
<dbReference type="PANTHER" id="PTHR17609">
    <property type="entry name" value="HMG DOMAIN-CONTAINING PROTEIN 3"/>
    <property type="match status" value="1"/>
</dbReference>
<accession>A0A8M1RI16</accession>
<reference evidence="5" key="4">
    <citation type="submission" date="2025-04" db="UniProtKB">
        <authorList>
            <consortium name="RefSeq"/>
        </authorList>
    </citation>
    <scope>IDENTIFICATION</scope>
    <source>
        <strain evidence="5">Tuebingen</strain>
    </source>
</reference>
<protein>
    <submittedName>
        <fullName evidence="3">Si:ch211-10d23.5</fullName>
    </submittedName>
    <submittedName>
        <fullName evidence="5">Uncharacterized protein LOC556599</fullName>
    </submittedName>
</protein>
<name>E9QE82_DANRE</name>
<dbReference type="EMBL" id="AL954866">
    <property type="status" value="NOT_ANNOTATED_CDS"/>
    <property type="molecule type" value="Genomic_DNA"/>
</dbReference>
<dbReference type="AGR" id="ZFIN:ZDB-GENE-090313-10"/>
<evidence type="ECO:0000259" key="2">
    <source>
        <dbReference type="PROSITE" id="PS50157"/>
    </source>
</evidence>
<evidence type="ECO:0000313" key="3">
    <source>
        <dbReference type="Ensembl" id="ENSDARP00000121923"/>
    </source>
</evidence>
<sequence>MTDRRFVFVNEEELFGMMKDIDCLYCRIPVIGSKHHLKKRHLRFAIHYKDSDIGKFSIPCYCSDGGHGRSHWHCPMCKKILQRTKDFRIHIHNHGVKMTDKSTAELEPTAVLLQTLQSNNNNNSSHNNNEDTTSSGKLTCQKCGVYFTTASNLRRHERLQHDQDQQPMLCIDAKKAIYVTPKDLHGPRVPIHIRKSFALQILLCELEECWDFMKTQAQNGNPGKECRHLVRTNHARAYTMPPPLCVISLEEMTHKNLLSKAEGEECQQMNSKACSEGVDCVYPILWGEQDLLLERCIYFSVHTGLKDKWCQFGRTRVSFDIRSKVWKCQCEGGGDHSCVHKCLSMWWLFQERPELLENTIEITVERVDLIEEVVMNAEDANKMSTEVDELC</sequence>
<dbReference type="GeneID" id="556599"/>
<dbReference type="GO" id="GO:0008270">
    <property type="term" value="F:zinc ion binding"/>
    <property type="evidence" value="ECO:0007669"/>
    <property type="project" value="UniProtKB-KW"/>
</dbReference>
<keyword evidence="1" id="KW-0479">Metal-binding</keyword>
<dbReference type="PROSITE" id="PS50157">
    <property type="entry name" value="ZINC_FINGER_C2H2_2"/>
    <property type="match status" value="1"/>
</dbReference>
<organism evidence="3">
    <name type="scientific">Danio rerio</name>
    <name type="common">Zebrafish</name>
    <name type="synonym">Brachydanio rerio</name>
    <dbReference type="NCBI Taxonomy" id="7955"/>
    <lineage>
        <taxon>Eukaryota</taxon>
        <taxon>Metazoa</taxon>
        <taxon>Chordata</taxon>
        <taxon>Craniata</taxon>
        <taxon>Vertebrata</taxon>
        <taxon>Euteleostomi</taxon>
        <taxon>Actinopterygii</taxon>
        <taxon>Neopterygii</taxon>
        <taxon>Teleostei</taxon>
        <taxon>Ostariophysi</taxon>
        <taxon>Cypriniformes</taxon>
        <taxon>Danionidae</taxon>
        <taxon>Danioninae</taxon>
        <taxon>Danio</taxon>
    </lineage>
</organism>
<keyword evidence="1" id="KW-0863">Zinc-finger</keyword>
<dbReference type="ZFIN" id="ZDB-GENE-090313-10">
    <property type="gene designation" value="si:ch211-10d23.5"/>
</dbReference>
<dbReference type="Bgee" id="ENSDARG00000095510">
    <property type="expression patterns" value="Expressed in gastrula and 21 other cell types or tissues"/>
</dbReference>
<reference evidence="3" key="1">
    <citation type="submission" date="2011-07" db="UniProtKB">
        <authorList>
            <consortium name="Ensembl"/>
        </authorList>
    </citation>
    <scope>IDENTIFICATION</scope>
    <source>
        <strain evidence="3">Tuebingen</strain>
    </source>
</reference>
<dbReference type="PaxDb" id="7955-ENSDARP00000121923"/>
<dbReference type="RefSeq" id="NP_001373403.1">
    <property type="nucleotide sequence ID" value="NM_001386474.1"/>
</dbReference>
<keyword evidence="1" id="KW-0862">Zinc</keyword>
<evidence type="ECO:0000313" key="5">
    <source>
        <dbReference type="RefSeq" id="NP_001373403.1"/>
    </source>
</evidence>
<reference evidence="5" key="3">
    <citation type="journal article" date="2015" name="Nat. Commun.">
        <title>RFX transcription factors are essential for hearing in mice.</title>
        <authorList>
            <person name="Elkon R."/>
            <person name="Milon B."/>
            <person name="Morrison L."/>
            <person name="Shah M."/>
            <person name="Vijayakumar S."/>
            <person name="Racherla M."/>
            <person name="Leitch C.C."/>
            <person name="Silipino L."/>
            <person name="Hadi S."/>
            <person name="Weiss-Gayet M."/>
            <person name="Barras E."/>
            <person name="Schmid C.D."/>
            <person name="Ait-Lounis A."/>
            <person name="Barnes A."/>
            <person name="Song Y."/>
            <person name="Eisenman D.J."/>
            <person name="Eliyahu E."/>
            <person name="Frolenkov G.I."/>
            <person name="Strome S.E."/>
            <person name="Durand B."/>
            <person name="Zaghloul N.A."/>
            <person name="Jones S.M."/>
            <person name="Reith W."/>
            <person name="Hertzano R."/>
        </authorList>
    </citation>
    <scope>NUCLEOTIDE SEQUENCE</scope>
    <source>
        <strain evidence="5">Tuebingen</strain>
    </source>
</reference>
<dbReference type="KEGG" id="dre:556599"/>
<dbReference type="Ensembl" id="ENSDART00000135473.2">
    <property type="protein sequence ID" value="ENSDARP00000121923.1"/>
    <property type="gene ID" value="ENSDARG00000095510.2"/>
</dbReference>
<keyword evidence="4" id="KW-1185">Reference proteome</keyword>
<dbReference type="HOGENOM" id="CLU_739553_0_0_1"/>
<evidence type="ECO:0000313" key="6">
    <source>
        <dbReference type="ZFIN" id="ZDB-GENE-090313-10"/>
    </source>
</evidence>
<evidence type="ECO:0000256" key="1">
    <source>
        <dbReference type="PROSITE-ProRule" id="PRU00042"/>
    </source>
</evidence>
<dbReference type="Gene3D" id="3.30.160.60">
    <property type="entry name" value="Classic Zinc Finger"/>
    <property type="match status" value="1"/>
</dbReference>
<dbReference type="OrthoDB" id="8948380at2759"/>
<dbReference type="OMA" id="HICKSLV"/>
<dbReference type="SMART" id="SM00355">
    <property type="entry name" value="ZnF_C2H2"/>
    <property type="match status" value="2"/>
</dbReference>